<protein>
    <submittedName>
        <fullName evidence="2">Uncharacterized protein</fullName>
    </submittedName>
</protein>
<dbReference type="EMBL" id="JABSND010000377">
    <property type="protein sequence ID" value="KAI6291301.1"/>
    <property type="molecule type" value="Genomic_DNA"/>
</dbReference>
<evidence type="ECO:0000313" key="3">
    <source>
        <dbReference type="Proteomes" id="UP001059893"/>
    </source>
</evidence>
<dbReference type="Proteomes" id="UP001059893">
    <property type="component" value="Unassembled WGS sequence"/>
</dbReference>
<feature type="non-terminal residue" evidence="2">
    <location>
        <position position="1"/>
    </location>
</feature>
<proteinExistence type="predicted"/>
<comment type="caution">
    <text evidence="2">The sequence shown here is derived from an EMBL/GenBank/DDBJ whole genome shotgun (WGS) entry which is preliminary data.</text>
</comment>
<organism evidence="2 3">
    <name type="scientific">Pyricularia grisea</name>
    <name type="common">Crabgrass-specific blast fungus</name>
    <name type="synonym">Magnaporthe grisea</name>
    <dbReference type="NCBI Taxonomy" id="148305"/>
    <lineage>
        <taxon>Eukaryota</taxon>
        <taxon>Fungi</taxon>
        <taxon>Dikarya</taxon>
        <taxon>Ascomycota</taxon>
        <taxon>Pezizomycotina</taxon>
        <taxon>Sordariomycetes</taxon>
        <taxon>Sordariomycetidae</taxon>
        <taxon>Magnaporthales</taxon>
        <taxon>Pyriculariaceae</taxon>
        <taxon>Pyricularia</taxon>
    </lineage>
</organism>
<feature type="compositionally biased region" description="Low complexity" evidence="1">
    <location>
        <begin position="33"/>
        <end position="48"/>
    </location>
</feature>
<gene>
    <name evidence="2" type="ORF">MCOR33_010719</name>
</gene>
<evidence type="ECO:0000256" key="1">
    <source>
        <dbReference type="SAM" id="MobiDB-lite"/>
    </source>
</evidence>
<reference evidence="2" key="1">
    <citation type="submission" date="2021-01" db="EMBL/GenBank/DDBJ databases">
        <title>Deciphering the adaptive evolutionary patterns associated with biogeogrpahic diversity in the finger millet blast pathogen Magnaporthe oryzae in Eastern Africa.</title>
        <authorList>
            <person name="Onyema G."/>
            <person name="Shittu T.A."/>
            <person name="Dodsworth S."/>
            <person name="Devilliers S."/>
            <person name="Muthumeenakshi S."/>
            <person name="Sreenivasaprasad S."/>
        </authorList>
    </citation>
    <scope>NUCLEOTIDE SEQUENCE</scope>
    <source>
        <strain evidence="2">D15/s37</strain>
    </source>
</reference>
<evidence type="ECO:0000313" key="2">
    <source>
        <dbReference type="EMBL" id="KAI6291301.1"/>
    </source>
</evidence>
<name>A0ABQ8N4T1_PYRGI</name>
<feature type="region of interest" description="Disordered" evidence="1">
    <location>
        <begin position="31"/>
        <end position="55"/>
    </location>
</feature>
<keyword evidence="3" id="KW-1185">Reference proteome</keyword>
<accession>A0ABQ8N4T1</accession>
<sequence>NANHALSLNKALFLARFAANTLMGTLAMRSKTETSTTTSLETQFRTSTATRLSTP</sequence>